<dbReference type="EMBL" id="JARQTX010000018">
    <property type="protein sequence ID" value="MDG2946879.1"/>
    <property type="molecule type" value="Genomic_DNA"/>
</dbReference>
<keyword evidence="2" id="KW-1185">Reference proteome</keyword>
<sequence>MANRNIADCYREFEEIHRSEATNTGTAACRTDVRITHKDTLGRKLPAGIRVKVFDRDGGVYYGVIDGNGDSHHTGVKCGDISWQLMKGAKANCEPTSTYQHGNEDKRRLQEKDEQAMLNDCDGYVLIKANEETTKDPRLQLSTPLKVFVSVNEPKVKAVYLPPPILLNLRFRQNTKAGLLSELQIGQLIQDNKTATLFIHGYNVPLGNMGRFVEAEEQGERPLPSNLPRGEEIQRPYLYYTDEIVARTAQHIVSQKLFFGEDTGDNPPVKQAYKEADSRLNGTRALSWFPHMEYYLNLAASGKQTPEANLSAEDWEKYSRIIGVTWSGSVSPSLVFFRAEMYANEAGRELAKVLIQLIEAEIRINIITHSLGARVALSALNILGDFDGAYNEKIDNLIMWEAAVADNAVTDTYTRAKNPVAMELFPFAHKAVKRMRILYSQEDGVLDGDSRGGDAEYTGLLGGAYPKKYTSLANTTGALKDYYYKQNKIGDYYTEFENLRRDYLLHRGSLNQDDIAQYENMANTAKGREIKRSIEKLLLEEAKTVSSDLNKPLNYLKPWSHFRRFRPDDEYFKHIVEVLTAQVFNNWTIYTKDMAVRPALGHQGNRLTAPEPKQNSKELQEAQKIYPADAFIGKLKNEGKLWFWDQSNYFITHSAMREYEWIALDKNNPKIFPDIYLYSYRDEIINRIKENSRFGRYKNDKKS</sequence>
<dbReference type="GO" id="GO:0016787">
    <property type="term" value="F:hydrolase activity"/>
    <property type="evidence" value="ECO:0007669"/>
    <property type="project" value="UniProtKB-KW"/>
</dbReference>
<dbReference type="RefSeq" id="WP_317486289.1">
    <property type="nucleotide sequence ID" value="NZ_JARQTX010000018.1"/>
</dbReference>
<protein>
    <submittedName>
        <fullName evidence="1">Alpha/beta hydrolase</fullName>
    </submittedName>
</protein>
<dbReference type="InterPro" id="IPR010297">
    <property type="entry name" value="DUF900_hydrolase"/>
</dbReference>
<gene>
    <name evidence="1" type="ORF">P7M32_10670</name>
</gene>
<dbReference type="Proteomes" id="UP001216057">
    <property type="component" value="Unassembled WGS sequence"/>
</dbReference>
<proteinExistence type="predicted"/>
<organism evidence="1 2">
    <name type="scientific">Exercitatus varius</name>
    <dbReference type="NCBI Taxonomy" id="67857"/>
    <lineage>
        <taxon>Bacteria</taxon>
        <taxon>Pseudomonadati</taxon>
        <taxon>Pseudomonadota</taxon>
        <taxon>Gammaproteobacteria</taxon>
        <taxon>Pasteurellales</taxon>
        <taxon>Pasteurellaceae</taxon>
        <taxon>Exercitatus</taxon>
    </lineage>
</organism>
<dbReference type="SUPFAM" id="SSF53474">
    <property type="entry name" value="alpha/beta-Hydrolases"/>
    <property type="match status" value="1"/>
</dbReference>
<keyword evidence="1" id="KW-0378">Hydrolase</keyword>
<reference evidence="1 2" key="1">
    <citation type="submission" date="2023-03" db="EMBL/GenBank/DDBJ databases">
        <title>Classification of Bisgaard taxon 6 and taxon 10 as Exercitatus varius gen. nov., spec. nov.</title>
        <authorList>
            <person name="Christensen H."/>
        </authorList>
    </citation>
    <scope>NUCLEOTIDE SEQUENCE [LARGE SCALE GENOMIC DNA]</scope>
    <source>
        <strain evidence="1 2">23350_01</strain>
    </source>
</reference>
<evidence type="ECO:0000313" key="1">
    <source>
        <dbReference type="EMBL" id="MDG2946879.1"/>
    </source>
</evidence>
<comment type="caution">
    <text evidence="1">The sequence shown here is derived from an EMBL/GenBank/DDBJ whole genome shotgun (WGS) entry which is preliminary data.</text>
</comment>
<dbReference type="Pfam" id="PF05990">
    <property type="entry name" value="DUF900"/>
    <property type="match status" value="1"/>
</dbReference>
<dbReference type="InterPro" id="IPR029058">
    <property type="entry name" value="AB_hydrolase_fold"/>
</dbReference>
<accession>A0ABT6EV68</accession>
<evidence type="ECO:0000313" key="2">
    <source>
        <dbReference type="Proteomes" id="UP001216057"/>
    </source>
</evidence>
<name>A0ABT6EV68_9PAST</name>